<protein>
    <submittedName>
        <fullName evidence="1">Uncharacterized protein</fullName>
    </submittedName>
</protein>
<reference evidence="1 2" key="1">
    <citation type="journal article" date="2018" name="Mol. Biol. Evol.">
        <title>Analysis of the draft genome of the red seaweed Gracilariopsis chorda provides insights into genome size evolution in Rhodophyta.</title>
        <authorList>
            <person name="Lee J."/>
            <person name="Yang E.C."/>
            <person name="Graf L."/>
            <person name="Yang J.H."/>
            <person name="Qiu H."/>
            <person name="Zel Zion U."/>
            <person name="Chan C.X."/>
            <person name="Stephens T.G."/>
            <person name="Weber A.P.M."/>
            <person name="Boo G.H."/>
            <person name="Boo S.M."/>
            <person name="Kim K.M."/>
            <person name="Shin Y."/>
            <person name="Jung M."/>
            <person name="Lee S.J."/>
            <person name="Yim H.S."/>
            <person name="Lee J.H."/>
            <person name="Bhattacharya D."/>
            <person name="Yoon H.S."/>
        </authorList>
    </citation>
    <scope>NUCLEOTIDE SEQUENCE [LARGE SCALE GENOMIC DNA]</scope>
    <source>
        <strain evidence="1 2">SKKU-2015</strain>
        <tissue evidence="1">Whole body</tissue>
    </source>
</reference>
<comment type="caution">
    <text evidence="1">The sequence shown here is derived from an EMBL/GenBank/DDBJ whole genome shotgun (WGS) entry which is preliminary data.</text>
</comment>
<name>A0A2V3ISK7_9FLOR</name>
<proteinExistence type="predicted"/>
<keyword evidence="2" id="KW-1185">Reference proteome</keyword>
<dbReference type="EMBL" id="NBIV01000070">
    <property type="protein sequence ID" value="PXF45101.1"/>
    <property type="molecule type" value="Genomic_DNA"/>
</dbReference>
<accession>A0A2V3ISK7</accession>
<dbReference type="Proteomes" id="UP000247409">
    <property type="component" value="Unassembled WGS sequence"/>
</dbReference>
<evidence type="ECO:0000313" key="2">
    <source>
        <dbReference type="Proteomes" id="UP000247409"/>
    </source>
</evidence>
<evidence type="ECO:0000313" key="1">
    <source>
        <dbReference type="EMBL" id="PXF45101.1"/>
    </source>
</evidence>
<dbReference type="AlphaFoldDB" id="A0A2V3ISK7"/>
<dbReference type="OrthoDB" id="428346at2759"/>
<sequence length="141" mass="16187">MAVVMAVVMAQRHNLSKPYLSFLSTDTVHLRPVFEYEIQNIEPTADVMYTGWEPLHASQIRLSPLKNYLNMFVDLFLLSKGESMLYIKSGFSLEMIVGNAPTHECSLMPARHSHHLQAHHPREQLQLFRHIVLGQYCLAPD</sequence>
<organism evidence="1 2">
    <name type="scientific">Gracilariopsis chorda</name>
    <dbReference type="NCBI Taxonomy" id="448386"/>
    <lineage>
        <taxon>Eukaryota</taxon>
        <taxon>Rhodophyta</taxon>
        <taxon>Florideophyceae</taxon>
        <taxon>Rhodymeniophycidae</taxon>
        <taxon>Gracilariales</taxon>
        <taxon>Gracilariaceae</taxon>
        <taxon>Gracilariopsis</taxon>
    </lineage>
</organism>
<gene>
    <name evidence="1" type="ORF">BWQ96_05140</name>
</gene>